<accession>A0ABT8DAM8</accession>
<sequence length="65" mass="6423">MTLPEDAVALAAAAPASTGRFGTVSVAEAAFFGLASEGRAASLAEFSGLVTVGSLISLGEIRPEI</sequence>
<organism evidence="1 2">
    <name type="scientific">Paracoccus cavernae</name>
    <dbReference type="NCBI Taxonomy" id="1571207"/>
    <lineage>
        <taxon>Bacteria</taxon>
        <taxon>Pseudomonadati</taxon>
        <taxon>Pseudomonadota</taxon>
        <taxon>Alphaproteobacteria</taxon>
        <taxon>Rhodobacterales</taxon>
        <taxon>Paracoccaceae</taxon>
        <taxon>Paracoccus</taxon>
    </lineage>
</organism>
<gene>
    <name evidence="1" type="ORF">QWZ10_16485</name>
</gene>
<dbReference type="EMBL" id="JAUFRC010000001">
    <property type="protein sequence ID" value="MDN3712943.1"/>
    <property type="molecule type" value="Genomic_DNA"/>
</dbReference>
<comment type="caution">
    <text evidence="1">The sequence shown here is derived from an EMBL/GenBank/DDBJ whole genome shotgun (WGS) entry which is preliminary data.</text>
</comment>
<dbReference type="RefSeq" id="WP_377786595.1">
    <property type="nucleotide sequence ID" value="NZ_JBHUOC010000001.1"/>
</dbReference>
<reference evidence="2" key="1">
    <citation type="journal article" date="2019" name="Int. J. Syst. Evol. Microbiol.">
        <title>The Global Catalogue of Microorganisms (GCM) 10K type strain sequencing project: providing services to taxonomists for standard genome sequencing and annotation.</title>
        <authorList>
            <consortium name="The Broad Institute Genomics Platform"/>
            <consortium name="The Broad Institute Genome Sequencing Center for Infectious Disease"/>
            <person name="Wu L."/>
            <person name="Ma J."/>
        </authorList>
    </citation>
    <scope>NUCLEOTIDE SEQUENCE [LARGE SCALE GENOMIC DNA]</scope>
    <source>
        <strain evidence="2">CECT 8482</strain>
    </source>
</reference>
<dbReference type="Proteomes" id="UP001243846">
    <property type="component" value="Unassembled WGS sequence"/>
</dbReference>
<protein>
    <submittedName>
        <fullName evidence="1">Uncharacterized protein</fullName>
    </submittedName>
</protein>
<keyword evidence="2" id="KW-1185">Reference proteome</keyword>
<name>A0ABT8DAM8_9RHOB</name>
<evidence type="ECO:0000313" key="1">
    <source>
        <dbReference type="EMBL" id="MDN3712943.1"/>
    </source>
</evidence>
<evidence type="ECO:0000313" key="2">
    <source>
        <dbReference type="Proteomes" id="UP001243846"/>
    </source>
</evidence>
<proteinExistence type="predicted"/>